<dbReference type="SUPFAM" id="SSF58104">
    <property type="entry name" value="Methyl-accepting chemotaxis protein (MCP) signaling domain"/>
    <property type="match status" value="1"/>
</dbReference>
<evidence type="ECO:0000256" key="3">
    <source>
        <dbReference type="PROSITE-ProRule" id="PRU00284"/>
    </source>
</evidence>
<gene>
    <name evidence="8" type="ordered locus">LHK_01618</name>
</gene>
<dbReference type="InterPro" id="IPR003660">
    <property type="entry name" value="HAMP_dom"/>
</dbReference>
<feature type="coiled-coil region" evidence="4">
    <location>
        <begin position="67"/>
        <end position="94"/>
    </location>
</feature>
<dbReference type="RefSeq" id="WP_012697090.1">
    <property type="nucleotide sequence ID" value="NC_012559.1"/>
</dbReference>
<evidence type="ECO:0000256" key="4">
    <source>
        <dbReference type="SAM" id="Coils"/>
    </source>
</evidence>
<dbReference type="AlphaFoldDB" id="C1D814"/>
<dbReference type="Gene3D" id="1.10.287.950">
    <property type="entry name" value="Methyl-accepting chemotaxis protein"/>
    <property type="match status" value="1"/>
</dbReference>
<comment type="similarity">
    <text evidence="2">Belongs to the methyl-accepting chemotaxis (MCP) protein family.</text>
</comment>
<keyword evidence="9" id="KW-1185">Reference proteome</keyword>
<evidence type="ECO:0000313" key="8">
    <source>
        <dbReference type="EMBL" id="ACO74604.1"/>
    </source>
</evidence>
<organism evidence="8 9">
    <name type="scientific">Laribacter hongkongensis (strain HLHK9)</name>
    <dbReference type="NCBI Taxonomy" id="557598"/>
    <lineage>
        <taxon>Bacteria</taxon>
        <taxon>Pseudomonadati</taxon>
        <taxon>Pseudomonadota</taxon>
        <taxon>Betaproteobacteria</taxon>
        <taxon>Neisseriales</taxon>
        <taxon>Aquaspirillaceae</taxon>
        <taxon>Laribacter</taxon>
    </lineage>
</organism>
<dbReference type="eggNOG" id="COG0840">
    <property type="taxonomic scope" value="Bacteria"/>
</dbReference>
<keyword evidence="1 3" id="KW-0807">Transducer</keyword>
<feature type="domain" description="HAMP" evidence="7">
    <location>
        <begin position="197"/>
        <end position="249"/>
    </location>
</feature>
<evidence type="ECO:0000313" key="9">
    <source>
        <dbReference type="Proteomes" id="UP000002010"/>
    </source>
</evidence>
<dbReference type="PROSITE" id="PS50111">
    <property type="entry name" value="CHEMOTAXIS_TRANSDUC_2"/>
    <property type="match status" value="1"/>
</dbReference>
<protein>
    <submittedName>
        <fullName evidence="8">Probable methyl-accepting chemotaxis protein</fullName>
    </submittedName>
</protein>
<dbReference type="eggNOG" id="COG4192">
    <property type="taxonomic scope" value="Bacteria"/>
</dbReference>
<feature type="signal peptide" evidence="5">
    <location>
        <begin position="1"/>
        <end position="29"/>
    </location>
</feature>
<dbReference type="InterPro" id="IPR004089">
    <property type="entry name" value="MCPsignal_dom"/>
</dbReference>
<dbReference type="GO" id="GO:0007165">
    <property type="term" value="P:signal transduction"/>
    <property type="evidence" value="ECO:0007669"/>
    <property type="project" value="UniProtKB-KW"/>
</dbReference>
<evidence type="ECO:0000259" key="7">
    <source>
        <dbReference type="PROSITE" id="PS50885"/>
    </source>
</evidence>
<feature type="chain" id="PRO_5002908323" evidence="5">
    <location>
        <begin position="30"/>
        <end position="530"/>
    </location>
</feature>
<dbReference type="Pfam" id="PF00015">
    <property type="entry name" value="MCPsignal"/>
    <property type="match status" value="1"/>
</dbReference>
<dbReference type="PROSITE" id="PS51257">
    <property type="entry name" value="PROKAR_LIPOPROTEIN"/>
    <property type="match status" value="1"/>
</dbReference>
<dbReference type="KEGG" id="lhk:LHK_01618"/>
<dbReference type="Pfam" id="PF00672">
    <property type="entry name" value="HAMP"/>
    <property type="match status" value="1"/>
</dbReference>
<name>C1D814_LARHH</name>
<dbReference type="PANTHER" id="PTHR32089">
    <property type="entry name" value="METHYL-ACCEPTING CHEMOTAXIS PROTEIN MCPB"/>
    <property type="match status" value="1"/>
</dbReference>
<keyword evidence="4" id="KW-0175">Coiled coil</keyword>
<keyword evidence="5" id="KW-0732">Signal</keyword>
<dbReference type="SMART" id="SM00304">
    <property type="entry name" value="HAMP"/>
    <property type="match status" value="1"/>
</dbReference>
<proteinExistence type="inferred from homology"/>
<evidence type="ECO:0000259" key="6">
    <source>
        <dbReference type="PROSITE" id="PS50111"/>
    </source>
</evidence>
<dbReference type="PROSITE" id="PS50885">
    <property type="entry name" value="HAMP"/>
    <property type="match status" value="1"/>
</dbReference>
<dbReference type="EMBL" id="CP001154">
    <property type="protein sequence ID" value="ACO74604.1"/>
    <property type="molecule type" value="Genomic_DNA"/>
</dbReference>
<dbReference type="SMART" id="SM00283">
    <property type="entry name" value="MA"/>
    <property type="match status" value="1"/>
</dbReference>
<evidence type="ECO:0000256" key="5">
    <source>
        <dbReference type="SAM" id="SignalP"/>
    </source>
</evidence>
<reference evidence="8 9" key="1">
    <citation type="journal article" date="2009" name="PLoS Genet.">
        <title>The complete genome and proteome of Laribacter hongkongensis reveal potential mechanisms for adaptations to different temperatures and habitats.</title>
        <authorList>
            <person name="Woo P.C."/>
            <person name="Lau S.K."/>
            <person name="Tse H."/>
            <person name="Teng J.L."/>
            <person name="Curreem S.O."/>
            <person name="Tsang A.K."/>
            <person name="Fan R.Y."/>
            <person name="Wong G.K."/>
            <person name="Huang Y."/>
            <person name="Loman N.J."/>
            <person name="Snyder L.A."/>
            <person name="Cai J.J."/>
            <person name="Huang J.D."/>
            <person name="Mak W."/>
            <person name="Pallen M.J."/>
            <person name="Lok S."/>
            <person name="Yuen K.Y."/>
        </authorList>
    </citation>
    <scope>NUCLEOTIDE SEQUENCE [LARGE SCALE GENOMIC DNA]</scope>
    <source>
        <strain evidence="8 9">HLHK9</strain>
    </source>
</reference>
<feature type="domain" description="Methyl-accepting transducer" evidence="6">
    <location>
        <begin position="254"/>
        <end position="490"/>
    </location>
</feature>
<dbReference type="HOGENOM" id="CLU_000445_107_27_4"/>
<evidence type="ECO:0000256" key="2">
    <source>
        <dbReference type="ARBA" id="ARBA00029447"/>
    </source>
</evidence>
<evidence type="ECO:0000256" key="1">
    <source>
        <dbReference type="ARBA" id="ARBA00023224"/>
    </source>
</evidence>
<dbReference type="Gene3D" id="6.10.340.10">
    <property type="match status" value="1"/>
</dbReference>
<dbReference type="GO" id="GO:0016020">
    <property type="term" value="C:membrane"/>
    <property type="evidence" value="ECO:0007669"/>
    <property type="project" value="InterPro"/>
</dbReference>
<sequence>MVTISQRLWFSVAFTLACLSLVMASTAWQLEQARSELVANQRQQAHAKALYALKGEILALSKSDPLLDETARLLAQADRNVADLLKELAQAEPEHGNSIDPAALHQNWAGYVRQMQSAIRISATAPEDALSIPDAAYSLYLTPLVRQLDQILDRQREQMHAEHARMDSQLDQLRLWVLLPLILTGLVLTLSQGMLAHWLKQRLAAVDRAARRLGEGEMSVRLPETRRDELGLAAASINLFLDKLASLLERMQQQAQTSMHEGHQVILHSEAVRQLCQEQALRADQSRLAASQVNDEAGQIARHLARIESETSVVSGRAAEALSTCAGTTGHTQTLLRRIDLADDSMLALRQSSQMIQEVSTLIRSIAEQTNLLALNAAIEAARAGDSGRGFAVVADEVRNLAERSRDATGNIVTAIDRIGLATATLDETLLAVRQAGDHGQTSQQGLARMLDEMEVALDSIRGQVVRIAQAGAEQSENGQAIVATSNALTEQADLMMQKMADVSPAMERLEQASSSLNQELAWFRLMANG</sequence>
<dbReference type="PANTHER" id="PTHR32089:SF112">
    <property type="entry name" value="LYSOZYME-LIKE PROTEIN-RELATED"/>
    <property type="match status" value="1"/>
</dbReference>
<dbReference type="CDD" id="cd06225">
    <property type="entry name" value="HAMP"/>
    <property type="match status" value="1"/>
</dbReference>
<dbReference type="Proteomes" id="UP000002010">
    <property type="component" value="Chromosome"/>
</dbReference>
<dbReference type="STRING" id="557598.LHK_01618"/>
<accession>C1D814</accession>